<dbReference type="InterPro" id="IPR041848">
    <property type="entry name" value="Ste18_fungal"/>
</dbReference>
<accession>A0AA91PWF1</accession>
<dbReference type="Pfam" id="PF00631">
    <property type="entry name" value="G-gamma"/>
    <property type="match status" value="1"/>
</dbReference>
<keyword evidence="7" id="KW-0807">Transducer</keyword>
<protein>
    <recommendedName>
        <fullName evidence="3">Guanine nucleotide-binding protein subunit gamma</fullName>
    </recommendedName>
</protein>
<evidence type="ECO:0000313" key="12">
    <source>
        <dbReference type="Proteomes" id="UP000195602"/>
    </source>
</evidence>
<gene>
    <name evidence="11" type="ORF">A9F13_24g00704</name>
</gene>
<dbReference type="AlphaFoldDB" id="A0AA91PWF1"/>
<reference evidence="11 12" key="1">
    <citation type="submission" date="2017-04" db="EMBL/GenBank/DDBJ databases">
        <title>Draft genome of the yeast Clavispora lusitaniae type strain CBS 6936.</title>
        <authorList>
            <person name="Durrens P."/>
            <person name="Klopp C."/>
            <person name="Biteau N."/>
            <person name="Fitton-Ouhabi V."/>
            <person name="Dementhon K."/>
            <person name="Accoceberry I."/>
            <person name="Sherman D.J."/>
            <person name="Noel T."/>
        </authorList>
    </citation>
    <scope>NUCLEOTIDE SEQUENCE [LARGE SCALE GENOMIC DNA]</scope>
    <source>
        <strain evidence="11 12">CBS 6936</strain>
    </source>
</reference>
<dbReference type="KEGG" id="clus:A9F13_24g00704"/>
<keyword evidence="6" id="KW-0564">Palmitate</keyword>
<dbReference type="InterPro" id="IPR036284">
    <property type="entry name" value="GGL_sf"/>
</dbReference>
<evidence type="ECO:0000256" key="1">
    <source>
        <dbReference type="ARBA" id="ARBA00004370"/>
    </source>
</evidence>
<evidence type="ECO:0000313" key="11">
    <source>
        <dbReference type="EMBL" id="OVF05167.1"/>
    </source>
</evidence>
<evidence type="ECO:0000256" key="7">
    <source>
        <dbReference type="ARBA" id="ARBA00023224"/>
    </source>
</evidence>
<evidence type="ECO:0000256" key="2">
    <source>
        <dbReference type="ARBA" id="ARBA00007431"/>
    </source>
</evidence>
<organism evidence="11 12">
    <name type="scientific">Clavispora lusitaniae</name>
    <name type="common">Candida lusitaniae</name>
    <dbReference type="NCBI Taxonomy" id="36911"/>
    <lineage>
        <taxon>Eukaryota</taxon>
        <taxon>Fungi</taxon>
        <taxon>Dikarya</taxon>
        <taxon>Ascomycota</taxon>
        <taxon>Saccharomycotina</taxon>
        <taxon>Pichiomycetes</taxon>
        <taxon>Metschnikowiaceae</taxon>
        <taxon>Clavispora</taxon>
    </lineage>
</organism>
<comment type="caution">
    <text evidence="11">The sequence shown here is derived from an EMBL/GenBank/DDBJ whole genome shotgun (WGS) entry which is preliminary data.</text>
</comment>
<evidence type="ECO:0000259" key="10">
    <source>
        <dbReference type="SMART" id="SM01224"/>
    </source>
</evidence>
<dbReference type="InterPro" id="IPR015898">
    <property type="entry name" value="G-protein_gamma-like_dom"/>
</dbReference>
<dbReference type="EMBL" id="LYUB02000024">
    <property type="protein sequence ID" value="OVF05167.1"/>
    <property type="molecule type" value="Genomic_DNA"/>
</dbReference>
<dbReference type="PANTHER" id="PTHR28189:SF1">
    <property type="entry name" value="GUANINE NUCLEOTIDE-BINDING PROTEIN SUBUNIT GAMMA"/>
    <property type="match status" value="1"/>
</dbReference>
<feature type="domain" description="G protein gamma" evidence="10">
    <location>
        <begin position="12"/>
        <end position="88"/>
    </location>
</feature>
<keyword evidence="8" id="KW-0449">Lipoprotein</keyword>
<dbReference type="GO" id="GO:0000750">
    <property type="term" value="P:pheromone-dependent signal transduction involved in conjugation with cellular fusion"/>
    <property type="evidence" value="ECO:0007669"/>
    <property type="project" value="InterPro"/>
</dbReference>
<evidence type="ECO:0000256" key="8">
    <source>
        <dbReference type="ARBA" id="ARBA00023288"/>
    </source>
</evidence>
<proteinExistence type="inferred from homology"/>
<dbReference type="SMART" id="SM01224">
    <property type="entry name" value="G_gamma"/>
    <property type="match status" value="1"/>
</dbReference>
<dbReference type="GO" id="GO:0031681">
    <property type="term" value="F:G-protein beta-subunit binding"/>
    <property type="evidence" value="ECO:0007669"/>
    <property type="project" value="InterPro"/>
</dbReference>
<dbReference type="GO" id="GO:0005834">
    <property type="term" value="C:heterotrimeric G-protein complex"/>
    <property type="evidence" value="ECO:0007669"/>
    <property type="project" value="TreeGrafter"/>
</dbReference>
<keyword evidence="5" id="KW-0472">Membrane</keyword>
<keyword evidence="9" id="KW-0636">Prenylation</keyword>
<comment type="subcellular location">
    <subcellularLocation>
        <location evidence="1">Membrane</location>
    </subcellularLocation>
</comment>
<dbReference type="GO" id="GO:0007186">
    <property type="term" value="P:G protein-coupled receptor signaling pathway"/>
    <property type="evidence" value="ECO:0007669"/>
    <property type="project" value="InterPro"/>
</dbReference>
<evidence type="ECO:0000256" key="4">
    <source>
        <dbReference type="ARBA" id="ARBA00022481"/>
    </source>
</evidence>
<sequence>MVQSADIEERILILKLRRIEQLNEKLRESLKRDRIPASRAATLIIELAQETPDPLVPSSWPLQSESNRYRVHNQLSSMQQKTECCTIM</sequence>
<dbReference type="OMA" id="TECCTIM"/>
<dbReference type="Proteomes" id="UP000195602">
    <property type="component" value="Unassembled WGS sequence"/>
</dbReference>
<evidence type="ECO:0000256" key="3">
    <source>
        <dbReference type="ARBA" id="ARBA00016111"/>
    </source>
</evidence>
<evidence type="ECO:0000256" key="5">
    <source>
        <dbReference type="ARBA" id="ARBA00023136"/>
    </source>
</evidence>
<comment type="similarity">
    <text evidence="2">Belongs to the G protein gamma family.</text>
</comment>
<dbReference type="Gene3D" id="4.10.260.10">
    <property type="entry name" value="Transducin (heterotrimeric G protein), gamma chain"/>
    <property type="match status" value="1"/>
</dbReference>
<name>A0AA91PWF1_CLALS</name>
<dbReference type="PANTHER" id="PTHR28189">
    <property type="entry name" value="GUANINE NUCLEOTIDE-BINDING PROTEIN SUBUNIT GAMMA"/>
    <property type="match status" value="1"/>
</dbReference>
<evidence type="ECO:0000256" key="6">
    <source>
        <dbReference type="ARBA" id="ARBA00023139"/>
    </source>
</evidence>
<evidence type="ECO:0000256" key="9">
    <source>
        <dbReference type="ARBA" id="ARBA00023289"/>
    </source>
</evidence>
<keyword evidence="4" id="KW-0488">Methylation</keyword>